<dbReference type="PRINTS" id="PR00081">
    <property type="entry name" value="GDHRDH"/>
</dbReference>
<dbReference type="AlphaFoldDB" id="A0A443S4P8"/>
<dbReference type="PANTHER" id="PTHR43086">
    <property type="entry name" value="VERY-LONG-CHAIN 3-OXOOACYL-COA REDUCTASE"/>
    <property type="match status" value="1"/>
</dbReference>
<evidence type="ECO:0000256" key="1">
    <source>
        <dbReference type="ARBA" id="ARBA00022857"/>
    </source>
</evidence>
<dbReference type="Proteomes" id="UP000288716">
    <property type="component" value="Unassembled WGS sequence"/>
</dbReference>
<keyword evidence="2" id="KW-0443">Lipid metabolism</keyword>
<organism evidence="6 7">
    <name type="scientific">Leptotrombidium deliense</name>
    <dbReference type="NCBI Taxonomy" id="299467"/>
    <lineage>
        <taxon>Eukaryota</taxon>
        <taxon>Metazoa</taxon>
        <taxon>Ecdysozoa</taxon>
        <taxon>Arthropoda</taxon>
        <taxon>Chelicerata</taxon>
        <taxon>Arachnida</taxon>
        <taxon>Acari</taxon>
        <taxon>Acariformes</taxon>
        <taxon>Trombidiformes</taxon>
        <taxon>Prostigmata</taxon>
        <taxon>Anystina</taxon>
        <taxon>Parasitengona</taxon>
        <taxon>Trombiculoidea</taxon>
        <taxon>Trombiculidae</taxon>
        <taxon>Leptotrombidium</taxon>
    </lineage>
</organism>
<dbReference type="VEuPathDB" id="VectorBase:LDEU009511"/>
<dbReference type="InterPro" id="IPR036291">
    <property type="entry name" value="NAD(P)-bd_dom_sf"/>
</dbReference>
<keyword evidence="5" id="KW-1133">Transmembrane helix</keyword>
<dbReference type="PRINTS" id="PR00080">
    <property type="entry name" value="SDRFAMILY"/>
</dbReference>
<keyword evidence="2" id="KW-0444">Lipid biosynthesis</keyword>
<dbReference type="Gene3D" id="3.40.50.720">
    <property type="entry name" value="NAD(P)-binding Rossmann-like Domain"/>
    <property type="match status" value="1"/>
</dbReference>
<evidence type="ECO:0000256" key="3">
    <source>
        <dbReference type="ARBA" id="ARBA00023002"/>
    </source>
</evidence>
<comment type="caution">
    <text evidence="6">The sequence shown here is derived from an EMBL/GenBank/DDBJ whole genome shotgun (WGS) entry which is preliminary data.</text>
</comment>
<proteinExistence type="inferred from homology"/>
<evidence type="ECO:0000256" key="5">
    <source>
        <dbReference type="SAM" id="Phobius"/>
    </source>
</evidence>
<dbReference type="CDD" id="cd05356">
    <property type="entry name" value="17beta-HSD1_like_SDR_c"/>
    <property type="match status" value="1"/>
</dbReference>
<dbReference type="GO" id="GO:0016491">
    <property type="term" value="F:oxidoreductase activity"/>
    <property type="evidence" value="ECO:0007669"/>
    <property type="project" value="UniProtKB-KW"/>
</dbReference>
<evidence type="ECO:0000256" key="2">
    <source>
        <dbReference type="ARBA" id="ARBA00022955"/>
    </source>
</evidence>
<keyword evidence="2" id="KW-0752">Steroid biosynthesis</keyword>
<sequence length="282" mass="31549">MVRFKVFIWSRIFPINLVKRYGEFVVLTGGTDGIGFGLAKQFAKLGHSLVLVGRNPEKLEKTKETIETLLKPGKSVITIVADLSNLDSLTCQKMENSLYEIRDKIGLLVNNAGVFYERPDVFLKIAENDVDNIVKVNVAAVLKMTKIVLPFLVSNKRGIVVNVGSLAAINPTPLFNVYTASKKFLEYFTSALEYEYKNDKVEVQLLQPGIVLTRLADWSKYKPSSLVCPTPDTYAISAIATIGRSNHTTGYWMHGVMTLIISSIPAPLLNFMQDKAFRHFRI</sequence>
<gene>
    <name evidence="6" type="ORF">B4U80_04695</name>
</gene>
<keyword evidence="1" id="KW-0521">NADP</keyword>
<evidence type="ECO:0000313" key="6">
    <source>
        <dbReference type="EMBL" id="RWS22528.1"/>
    </source>
</evidence>
<evidence type="ECO:0000313" key="7">
    <source>
        <dbReference type="Proteomes" id="UP000288716"/>
    </source>
</evidence>
<dbReference type="Pfam" id="PF00106">
    <property type="entry name" value="adh_short"/>
    <property type="match status" value="1"/>
</dbReference>
<reference evidence="6 7" key="1">
    <citation type="journal article" date="2018" name="Gigascience">
        <title>Genomes of trombidid mites reveal novel predicted allergens and laterally-transferred genes associated with secondary metabolism.</title>
        <authorList>
            <person name="Dong X."/>
            <person name="Chaisiri K."/>
            <person name="Xia D."/>
            <person name="Armstrong S.D."/>
            <person name="Fang Y."/>
            <person name="Donnelly M.J."/>
            <person name="Kadowaki T."/>
            <person name="McGarry J.W."/>
            <person name="Darby A.C."/>
            <person name="Makepeace B.L."/>
        </authorList>
    </citation>
    <scope>NUCLEOTIDE SEQUENCE [LARGE SCALE GENOMIC DNA]</scope>
    <source>
        <strain evidence="6">UoL-UT</strain>
    </source>
</reference>
<evidence type="ECO:0000256" key="4">
    <source>
        <dbReference type="ARBA" id="ARBA00038261"/>
    </source>
</evidence>
<dbReference type="STRING" id="299467.A0A443S4P8"/>
<keyword evidence="5" id="KW-0812">Transmembrane</keyword>
<name>A0A443S4P8_9ACAR</name>
<dbReference type="GO" id="GO:0006694">
    <property type="term" value="P:steroid biosynthetic process"/>
    <property type="evidence" value="ECO:0007669"/>
    <property type="project" value="UniProtKB-KW"/>
</dbReference>
<dbReference type="PANTHER" id="PTHR43086:SF2">
    <property type="entry name" value="HYDROXYSTEROID DEHYDROGENASE-LIKE PROTEIN 1"/>
    <property type="match status" value="1"/>
</dbReference>
<dbReference type="OrthoDB" id="5545019at2759"/>
<dbReference type="GO" id="GO:0005783">
    <property type="term" value="C:endoplasmic reticulum"/>
    <property type="evidence" value="ECO:0007669"/>
    <property type="project" value="TreeGrafter"/>
</dbReference>
<dbReference type="SUPFAM" id="SSF51735">
    <property type="entry name" value="NAD(P)-binding Rossmann-fold domains"/>
    <property type="match status" value="1"/>
</dbReference>
<dbReference type="PIRSF" id="PIRSF000126">
    <property type="entry name" value="11-beta-HSD1"/>
    <property type="match status" value="1"/>
</dbReference>
<keyword evidence="7" id="KW-1185">Reference proteome</keyword>
<dbReference type="EMBL" id="NCKV01008517">
    <property type="protein sequence ID" value="RWS22528.1"/>
    <property type="molecule type" value="Genomic_DNA"/>
</dbReference>
<feature type="transmembrane region" description="Helical" evidence="5">
    <location>
        <begin position="251"/>
        <end position="272"/>
    </location>
</feature>
<comment type="similarity">
    <text evidence="4">Belongs to the short-chain dehydrogenases/reductases (SDR) family. 17-beta-HSD 3 subfamily.</text>
</comment>
<dbReference type="GO" id="GO:0030497">
    <property type="term" value="P:fatty acid elongation"/>
    <property type="evidence" value="ECO:0007669"/>
    <property type="project" value="TreeGrafter"/>
</dbReference>
<protein>
    <submittedName>
        <fullName evidence="6">Hydroxysteroid dehydrogenase-like protein 3</fullName>
    </submittedName>
</protein>
<accession>A0A443S4P8</accession>
<keyword evidence="5" id="KW-0472">Membrane</keyword>
<keyword evidence="3" id="KW-0560">Oxidoreductase</keyword>
<dbReference type="InterPro" id="IPR002347">
    <property type="entry name" value="SDR_fam"/>
</dbReference>